<proteinExistence type="inferred from homology"/>
<gene>
    <name evidence="7" type="ORF">SAMN05421760_101863</name>
</gene>
<evidence type="ECO:0000256" key="6">
    <source>
        <dbReference type="SAM" id="SignalP"/>
    </source>
</evidence>
<dbReference type="Proteomes" id="UP000185999">
    <property type="component" value="Unassembled WGS sequence"/>
</dbReference>
<accession>A0A1N7JAH4</accession>
<evidence type="ECO:0000313" key="7">
    <source>
        <dbReference type="EMBL" id="SIS46372.1"/>
    </source>
</evidence>
<evidence type="ECO:0000256" key="1">
    <source>
        <dbReference type="ARBA" id="ARBA00004418"/>
    </source>
</evidence>
<dbReference type="GO" id="GO:0019808">
    <property type="term" value="F:polyamine binding"/>
    <property type="evidence" value="ECO:0007669"/>
    <property type="project" value="InterPro"/>
</dbReference>
<comment type="subcellular location">
    <subcellularLocation>
        <location evidence="1 5">Periplasm</location>
    </subcellularLocation>
</comment>
<dbReference type="InterPro" id="IPR001188">
    <property type="entry name" value="Sperm_putr-bd"/>
</dbReference>
<dbReference type="InterPro" id="IPR006059">
    <property type="entry name" value="SBP"/>
</dbReference>
<sequence>MKSTLPSRLKQTISALIFGLAVTAPAAQADEVLKFFNWSDYIAEDTIERFEKETGIKVIADVFDSNEVLEAKMLAGSSGYDLVVPTSSFMGRQILAGVFQPLDKAQLPNSKHLDPELLTYLEKVDPGNHYGIPYLWGTTGLGYNPAMVKKALGEDAPVDSWDLVFKPENMKKLEKCGVMFLDSPDELYPLALNYLKLDPNSKKTADYASTSAASTLLKSVRPYVRQFHSSQYINALANGDICVAIGWSGDIIQAQDRAAEADNGVAIVYSIPKEGTQIWFDMLAIPASADNVKNAHTFINFLLRPDVIADITNYVAYANPNMAATALQDQDISNNPGIYPSAEVKKRFYPGNVRGVKIERLLTRFWSDLKTGR</sequence>
<organism evidence="7 8">
    <name type="scientific">Neptunomonas antarctica</name>
    <dbReference type="NCBI Taxonomy" id="619304"/>
    <lineage>
        <taxon>Bacteria</taxon>
        <taxon>Pseudomonadati</taxon>
        <taxon>Pseudomonadota</taxon>
        <taxon>Gammaproteobacteria</taxon>
        <taxon>Oceanospirillales</taxon>
        <taxon>Oceanospirillaceae</taxon>
        <taxon>Neptunomonas</taxon>
    </lineage>
</organism>
<keyword evidence="4 5" id="KW-0574">Periplasm</keyword>
<dbReference type="PANTHER" id="PTHR30222:SF12">
    <property type="entry name" value="NORSPERMIDINE SENSOR"/>
    <property type="match status" value="1"/>
</dbReference>
<feature type="chain" id="PRO_5009942965" description="Putrescine-binding periplasmic protein" evidence="6">
    <location>
        <begin position="30"/>
        <end position="373"/>
    </location>
</feature>
<comment type="function">
    <text evidence="5">Required for the activity of the bacterial periplasmic transport system of putrescine.</text>
</comment>
<evidence type="ECO:0000313" key="8">
    <source>
        <dbReference type="Proteomes" id="UP000185999"/>
    </source>
</evidence>
<dbReference type="Gene3D" id="3.40.190.10">
    <property type="entry name" value="Periplasmic binding protein-like II"/>
    <property type="match status" value="2"/>
</dbReference>
<dbReference type="GO" id="GO:0042597">
    <property type="term" value="C:periplasmic space"/>
    <property type="evidence" value="ECO:0007669"/>
    <property type="project" value="UniProtKB-SubCell"/>
</dbReference>
<dbReference type="PANTHER" id="PTHR30222">
    <property type="entry name" value="SPERMIDINE/PUTRESCINE-BINDING PERIPLASMIC PROTEIN"/>
    <property type="match status" value="1"/>
</dbReference>
<dbReference type="EMBL" id="FTOE01000001">
    <property type="protein sequence ID" value="SIS46372.1"/>
    <property type="molecule type" value="Genomic_DNA"/>
</dbReference>
<dbReference type="PIRSF" id="PIRSF019574">
    <property type="entry name" value="Periplasmic_polyamine_BP"/>
    <property type="match status" value="1"/>
</dbReference>
<dbReference type="GO" id="GO:0015846">
    <property type="term" value="P:polyamine transport"/>
    <property type="evidence" value="ECO:0007669"/>
    <property type="project" value="InterPro"/>
</dbReference>
<feature type="signal peptide" evidence="6">
    <location>
        <begin position="1"/>
        <end position="29"/>
    </location>
</feature>
<keyword evidence="2 5" id="KW-0813">Transport</keyword>
<keyword evidence="3 6" id="KW-0732">Signal</keyword>
<evidence type="ECO:0000256" key="4">
    <source>
        <dbReference type="ARBA" id="ARBA00022764"/>
    </source>
</evidence>
<dbReference type="CDD" id="cd13659">
    <property type="entry name" value="PBP2_PotF"/>
    <property type="match status" value="1"/>
</dbReference>
<dbReference type="OrthoDB" id="9769319at2"/>
<evidence type="ECO:0000256" key="5">
    <source>
        <dbReference type="PIRNR" id="PIRNR019574"/>
    </source>
</evidence>
<dbReference type="Pfam" id="PF13416">
    <property type="entry name" value="SBP_bac_8"/>
    <property type="match status" value="1"/>
</dbReference>
<evidence type="ECO:0000256" key="3">
    <source>
        <dbReference type="ARBA" id="ARBA00022729"/>
    </source>
</evidence>
<protein>
    <recommendedName>
        <fullName evidence="5">Putrescine-binding periplasmic protein</fullName>
    </recommendedName>
</protein>
<dbReference type="AlphaFoldDB" id="A0A1N7JAH4"/>
<evidence type="ECO:0000256" key="2">
    <source>
        <dbReference type="ARBA" id="ARBA00022448"/>
    </source>
</evidence>
<dbReference type="RefSeq" id="WP_054343007.1">
    <property type="nucleotide sequence ID" value="NZ_FTOE01000001.1"/>
</dbReference>
<keyword evidence="8" id="KW-1185">Reference proteome</keyword>
<comment type="similarity">
    <text evidence="5">Belongs to the bacterial solute-binding protein PotD/PotF family.</text>
</comment>
<dbReference type="PRINTS" id="PR00909">
    <property type="entry name" value="SPERMDNBNDNG"/>
</dbReference>
<reference evidence="8" key="1">
    <citation type="submission" date="2017-01" db="EMBL/GenBank/DDBJ databases">
        <authorList>
            <person name="Varghese N."/>
            <person name="Submissions S."/>
        </authorList>
    </citation>
    <scope>NUCLEOTIDE SEQUENCE [LARGE SCALE GENOMIC DNA]</scope>
    <source>
        <strain evidence="8">DSM 22306</strain>
    </source>
</reference>
<dbReference type="SUPFAM" id="SSF53850">
    <property type="entry name" value="Periplasmic binding protein-like II"/>
    <property type="match status" value="1"/>
</dbReference>
<dbReference type="STRING" id="619304.SAMN05421760_101863"/>
<name>A0A1N7JAH4_9GAMM</name>